<dbReference type="AlphaFoldDB" id="A0A223KXB5"/>
<accession>A0A223KXB5</accession>
<protein>
    <recommendedName>
        <fullName evidence="2">Aminoglycoside phosphotransferase domain-containing protein</fullName>
    </recommendedName>
</protein>
<dbReference type="Proteomes" id="UP000215224">
    <property type="component" value="Chromosome"/>
</dbReference>
<dbReference type="Pfam" id="PF01636">
    <property type="entry name" value="APH"/>
    <property type="match status" value="1"/>
</dbReference>
<proteinExistence type="inferred from homology"/>
<dbReference type="Gene3D" id="3.30.200.20">
    <property type="entry name" value="Phosphorylase Kinase, domain 1"/>
    <property type="match status" value="1"/>
</dbReference>
<organism evidence="3 4">
    <name type="scientific">Sutcliffiella cohnii</name>
    <dbReference type="NCBI Taxonomy" id="33932"/>
    <lineage>
        <taxon>Bacteria</taxon>
        <taxon>Bacillati</taxon>
        <taxon>Bacillota</taxon>
        <taxon>Bacilli</taxon>
        <taxon>Bacillales</taxon>
        <taxon>Bacillaceae</taxon>
        <taxon>Sutcliffiella</taxon>
    </lineage>
</organism>
<name>A0A223KXB5_9BACI</name>
<dbReference type="Gene3D" id="3.90.1200.10">
    <property type="match status" value="1"/>
</dbReference>
<dbReference type="GO" id="GO:0009088">
    <property type="term" value="P:threonine biosynthetic process"/>
    <property type="evidence" value="ECO:0007669"/>
    <property type="project" value="TreeGrafter"/>
</dbReference>
<evidence type="ECO:0000313" key="3">
    <source>
        <dbReference type="EMBL" id="AST94101.1"/>
    </source>
</evidence>
<dbReference type="PANTHER" id="PTHR21064">
    <property type="entry name" value="AMINOGLYCOSIDE PHOSPHOTRANSFERASE DOMAIN-CONTAINING PROTEIN-RELATED"/>
    <property type="match status" value="1"/>
</dbReference>
<dbReference type="KEGG" id="bcoh:BC6307_24045"/>
<sequence>MEEWIEKLFSMELLEEAAQKYNASTIQSKKLGDFENYVYEVHKEGKPYILRLTHDSHRTKKEIEAEVQWINYLHDHGVNVSLVHLSIMGELVEEVTVNGSSFYVCLFNKAPGEIIRGNDNRFGSALFKEWGKVTGKMHKLTKLYKEEKRERPRWDEDDLLQFHLYLKEEDRDIIQGGNELVKELQQLPETEDVFGLIHSDIHPGNFFYHEGEIHVFDFDDSMYFHYISDIAIPLYYSVWFAHRNETLEERSEFGQEMLSHFLIGYVEENSLSEEWLEKIPMFIKFRDYVLYTVFHKKVNLEVADNKTKELVQQIGERLKEDEPIVKLNIDVLKEIIAK</sequence>
<reference evidence="3 4" key="1">
    <citation type="submission" date="2016-12" db="EMBL/GenBank/DDBJ databases">
        <title>The whole genome sequencing and assembly of Bacillus cohnii DSM 6307T strain.</title>
        <authorList>
            <person name="Lee Y.-J."/>
            <person name="Yi H."/>
            <person name="Bahn Y.-S."/>
            <person name="Kim J.F."/>
            <person name="Lee D.-W."/>
        </authorList>
    </citation>
    <scope>NUCLEOTIDE SEQUENCE [LARGE SCALE GENOMIC DNA]</scope>
    <source>
        <strain evidence="3 4">DSM 6307</strain>
    </source>
</reference>
<feature type="domain" description="Aminoglycoside phosphotransferase" evidence="2">
    <location>
        <begin position="32"/>
        <end position="240"/>
    </location>
</feature>
<dbReference type="RefSeq" id="WP_066419782.1">
    <property type="nucleotide sequence ID" value="NZ_CP018866.1"/>
</dbReference>
<dbReference type="InterPro" id="IPR002575">
    <property type="entry name" value="Aminoglycoside_PTrfase"/>
</dbReference>
<dbReference type="InterPro" id="IPR011009">
    <property type="entry name" value="Kinase-like_dom_sf"/>
</dbReference>
<dbReference type="GO" id="GO:0004413">
    <property type="term" value="F:homoserine kinase activity"/>
    <property type="evidence" value="ECO:0007669"/>
    <property type="project" value="TreeGrafter"/>
</dbReference>
<dbReference type="SUPFAM" id="SSF56112">
    <property type="entry name" value="Protein kinase-like (PK-like)"/>
    <property type="match status" value="1"/>
</dbReference>
<comment type="similarity">
    <text evidence="1">Belongs to the pseudomonas-type ThrB family.</text>
</comment>
<keyword evidence="4" id="KW-1185">Reference proteome</keyword>
<gene>
    <name evidence="3" type="ORF">BC6307_24045</name>
</gene>
<evidence type="ECO:0000313" key="4">
    <source>
        <dbReference type="Proteomes" id="UP000215224"/>
    </source>
</evidence>
<dbReference type="STRING" id="1314751.GCA_001591425_03854"/>
<dbReference type="InterPro" id="IPR050249">
    <property type="entry name" value="Pseudomonas-type_ThrB"/>
</dbReference>
<evidence type="ECO:0000256" key="1">
    <source>
        <dbReference type="ARBA" id="ARBA00038240"/>
    </source>
</evidence>
<dbReference type="EMBL" id="CP018866">
    <property type="protein sequence ID" value="AST94101.1"/>
    <property type="molecule type" value="Genomic_DNA"/>
</dbReference>
<dbReference type="PANTHER" id="PTHR21064:SF6">
    <property type="entry name" value="AMINOGLYCOSIDE PHOSPHOTRANSFERASE DOMAIN-CONTAINING PROTEIN"/>
    <property type="match status" value="1"/>
</dbReference>
<evidence type="ECO:0000259" key="2">
    <source>
        <dbReference type="Pfam" id="PF01636"/>
    </source>
</evidence>